<proteinExistence type="predicted"/>
<keyword evidence="1" id="KW-0812">Transmembrane</keyword>
<keyword evidence="3" id="KW-1185">Reference proteome</keyword>
<accession>A0A432WK07</accession>
<dbReference type="RefSeq" id="WP_126798620.1">
    <property type="nucleotide sequence ID" value="NZ_PIPO01000002.1"/>
</dbReference>
<dbReference type="EMBL" id="PIPO01000002">
    <property type="protein sequence ID" value="RUO34088.1"/>
    <property type="molecule type" value="Genomic_DNA"/>
</dbReference>
<dbReference type="AlphaFoldDB" id="A0A432WK07"/>
<evidence type="ECO:0000313" key="3">
    <source>
        <dbReference type="Proteomes" id="UP000287823"/>
    </source>
</evidence>
<keyword evidence="1" id="KW-0472">Membrane</keyword>
<feature type="transmembrane region" description="Helical" evidence="1">
    <location>
        <begin position="65"/>
        <end position="83"/>
    </location>
</feature>
<protein>
    <submittedName>
        <fullName evidence="2">Uncharacterized protein</fullName>
    </submittedName>
</protein>
<comment type="caution">
    <text evidence="2">The sequence shown here is derived from an EMBL/GenBank/DDBJ whole genome shotgun (WGS) entry which is preliminary data.</text>
</comment>
<evidence type="ECO:0000313" key="2">
    <source>
        <dbReference type="EMBL" id="RUO34088.1"/>
    </source>
</evidence>
<sequence>MSKVVLTIWITGLVVGGATHVFDNIYFGFLPYRFAPDWLNIYWSSLGVLDFLAALLLWKKRKLGILLAIAIMVSNVAINSLALHSLGVLSENLPLQIQSIFLGFCLGSAYLLWQKRGI</sequence>
<keyword evidence="1" id="KW-1133">Transmembrane helix</keyword>
<organism evidence="2 3">
    <name type="scientific">Aliidiomarina soli</name>
    <dbReference type="NCBI Taxonomy" id="1928574"/>
    <lineage>
        <taxon>Bacteria</taxon>
        <taxon>Pseudomonadati</taxon>
        <taxon>Pseudomonadota</taxon>
        <taxon>Gammaproteobacteria</taxon>
        <taxon>Alteromonadales</taxon>
        <taxon>Idiomarinaceae</taxon>
        <taxon>Aliidiomarina</taxon>
    </lineage>
</organism>
<reference evidence="2 3" key="1">
    <citation type="journal article" date="2011" name="Front. Microbiol.">
        <title>Genomic signatures of strain selection and enhancement in Bacillus atrophaeus var. globigii, a historical biowarfare simulant.</title>
        <authorList>
            <person name="Gibbons H.S."/>
            <person name="Broomall S.M."/>
            <person name="McNew L.A."/>
            <person name="Daligault H."/>
            <person name="Chapman C."/>
            <person name="Bruce D."/>
            <person name="Karavis M."/>
            <person name="Krepps M."/>
            <person name="McGregor P.A."/>
            <person name="Hong C."/>
            <person name="Park K.H."/>
            <person name="Akmal A."/>
            <person name="Feldman A."/>
            <person name="Lin J.S."/>
            <person name="Chang W.E."/>
            <person name="Higgs B.W."/>
            <person name="Demirev P."/>
            <person name="Lindquist J."/>
            <person name="Liem A."/>
            <person name="Fochler E."/>
            <person name="Read T.D."/>
            <person name="Tapia R."/>
            <person name="Johnson S."/>
            <person name="Bishop-Lilly K.A."/>
            <person name="Detter C."/>
            <person name="Han C."/>
            <person name="Sozhamannan S."/>
            <person name="Rosenzweig C.N."/>
            <person name="Skowronski E.W."/>
        </authorList>
    </citation>
    <scope>NUCLEOTIDE SEQUENCE [LARGE SCALE GENOMIC DNA]</scope>
    <source>
        <strain evidence="2 3">Y4G10-17</strain>
    </source>
</reference>
<name>A0A432WK07_9GAMM</name>
<evidence type="ECO:0000256" key="1">
    <source>
        <dbReference type="SAM" id="Phobius"/>
    </source>
</evidence>
<feature type="transmembrane region" description="Helical" evidence="1">
    <location>
        <begin position="41"/>
        <end position="58"/>
    </location>
</feature>
<feature type="transmembrane region" description="Helical" evidence="1">
    <location>
        <begin position="95"/>
        <end position="113"/>
    </location>
</feature>
<dbReference type="Proteomes" id="UP000287823">
    <property type="component" value="Unassembled WGS sequence"/>
</dbReference>
<gene>
    <name evidence="2" type="ORF">CWE14_06520</name>
</gene>